<feature type="signal peptide" evidence="6">
    <location>
        <begin position="1"/>
        <end position="23"/>
    </location>
</feature>
<accession>A0A8K0EI89</accession>
<dbReference type="Gene3D" id="2.60.120.260">
    <property type="entry name" value="Galactose-binding domain-like"/>
    <property type="match status" value="2"/>
</dbReference>
<dbReference type="SMART" id="SM00607">
    <property type="entry name" value="FTP"/>
    <property type="match status" value="1"/>
</dbReference>
<dbReference type="CDD" id="cd10909">
    <property type="entry name" value="ChtBD1_GH18_2"/>
    <property type="match status" value="1"/>
</dbReference>
<dbReference type="Pfam" id="PF00024">
    <property type="entry name" value="PAN_1"/>
    <property type="match status" value="1"/>
</dbReference>
<dbReference type="SUPFAM" id="SSF49785">
    <property type="entry name" value="Galactose-binding domain-like"/>
    <property type="match status" value="2"/>
</dbReference>
<sequence>MGNVGHAIFLTVIILALLGRTTADPTWKLIDGLLKFVSVGSKGVWGVNRNDDIFYRSGTLEDGEASGSGWVNIAGKLKQISSGHSVWGVNANDDIFIRQGLTASNPTGTSWLNVAGQLKQLDVSSTANQVWGVNTNDNIYRRTGITTDLPAGTNWEQVDGLLKFVSVGPAGVWGVNANDDIFYRTGTFGNEASAGSGWEHIEGKLKQISSGDNIVWGVNVNDDIFIREGISLRTPAGTGWKQIPGKLKQVETGLSGQQAWGVNSGDYIFQRTRLTATRPSDIFQLPTIDGYSVRVGDCPGNDIWVIYGDGITLQDCAERCTSHPDCVSFMFFDNKRCFPKSRTCEETSQDNPKNVFYDKIIEDVLSAVDGYTPRTGDCPGNDIWSIYGDGITLSDCAERCTSHADCVAFMFFDKKRCFPKTKTCDDTRKENPKNVFYDKNVDPLPSIDGFSARRGDCPGNDIWSIYGDGITLSDCAERCTSHADCVAFMFFDSKRCFPKTKTCKDTNKDNPKNVFYDKPFVVTERNVALNKMASQSSLFRSEYPAERAVDGNTGTVLYPRQECTHTGLEYEPWWKVDLGDTYVISHVTVINRGDCCGERLQNFMVRVGPFEDLRENTPCGDIYSETPSDGETIDVRCAEPISGRWVSVQLIGREDYLSLCEVQVFSGSDPKSVRLTDETSKRWRDDLRCGSEFPAPNATRGECDPDSCFPCCSQSGYCGNTPEHCDCADCVNYGTIYGVEKSPVWSGLSEEALLSVSWREDFRCGPGFSAPGAEVAECNPHSCNPCCSGSGWCGNTEDHCGCPDCVDYRSHGVPGIKWREDGRCGPEFPAPGADPGECDPISLFPCCSAAGECGGTAAHCKCEGCIDFRKSPGTGADLSREVPGFLLRVGDCPGNDIWSLYGDDITLDACAERCNSHADCVAFMFFDNRRCFPKTKTCKKMNKDNRKNVFYDKESATLLSVEGYTVRTGDCPGNDIWSIYGDEITLQDCAERCTSHADCVAFMFFDNRRCFPKTKTCEDTSKENPKNVFYDKKIELPPFVDGFSVRRGDCPGNDIWSIYGDGITLSDCAERCTSHADCVAFMFFDNKRCFPKTKTCKDTNKDNPKNVFYDKDIVSMTASSERGPEFTAQNSKLDWQETATAAGAWSAQPWLMFDLGRSKRVTSVVTQGRNYSPDWPGESHEEWVMSYSISYGDENGDKVWYAGDDGETVVFEGNTDRDSKVRHDFSDFSGPFTARFVKIHPRTWHGWVSMRAELDTDPYLDF</sequence>
<dbReference type="OrthoDB" id="10064195at2759"/>
<keyword evidence="1" id="KW-0479">Metal-binding</keyword>
<dbReference type="SMART" id="SM00706">
    <property type="entry name" value="TECPR"/>
    <property type="match status" value="6"/>
</dbReference>
<dbReference type="InterPro" id="IPR006585">
    <property type="entry name" value="FTP1"/>
</dbReference>
<protein>
    <submittedName>
        <fullName evidence="8">TECPR1 protein</fullName>
    </submittedName>
</protein>
<dbReference type="Pfam" id="PF00754">
    <property type="entry name" value="F5_F8_type_C"/>
    <property type="match status" value="1"/>
</dbReference>
<evidence type="ECO:0000313" key="8">
    <source>
        <dbReference type="EMBL" id="CAH1252408.1"/>
    </source>
</evidence>
<dbReference type="Gene3D" id="3.50.4.10">
    <property type="entry name" value="Hepatocyte Growth Factor"/>
    <property type="match status" value="6"/>
</dbReference>
<keyword evidence="4" id="KW-1015">Disulfide bond</keyword>
<feature type="chain" id="PRO_5035463619" evidence="6">
    <location>
        <begin position="24"/>
        <end position="1262"/>
    </location>
</feature>
<dbReference type="GO" id="GO:0046872">
    <property type="term" value="F:metal ion binding"/>
    <property type="evidence" value="ECO:0007669"/>
    <property type="project" value="UniProtKB-KW"/>
</dbReference>
<keyword evidence="2" id="KW-0430">Lectin</keyword>
<name>A0A8K0EI89_BRALA</name>
<dbReference type="InterPro" id="IPR001002">
    <property type="entry name" value="Chitin-bd_1"/>
</dbReference>
<feature type="domain" description="F5/8 type C" evidence="7">
    <location>
        <begin position="1096"/>
        <end position="1257"/>
    </location>
</feature>
<dbReference type="InterPro" id="IPR006624">
    <property type="entry name" value="Beta-propeller_rpt_TECPR"/>
</dbReference>
<comment type="similarity">
    <text evidence="5">Belongs to the tectonin family.</text>
</comment>
<dbReference type="InterPro" id="IPR051513">
    <property type="entry name" value="Tectonin_beta-prop"/>
</dbReference>
<dbReference type="InterPro" id="IPR003609">
    <property type="entry name" value="Pan_app"/>
</dbReference>
<evidence type="ECO:0000256" key="5">
    <source>
        <dbReference type="ARBA" id="ARBA00038331"/>
    </source>
</evidence>
<dbReference type="Proteomes" id="UP000838412">
    <property type="component" value="Chromosome 19"/>
</dbReference>
<keyword evidence="9" id="KW-1185">Reference proteome</keyword>
<gene>
    <name evidence="8" type="primary">TECPR1</name>
    <name evidence="8" type="ORF">BLAG_LOCUS12492</name>
</gene>
<dbReference type="PANTHER" id="PTHR23250:SF3">
    <property type="entry name" value="FISH-EGG LECTIN-LIKE ISOFORM X1-RELATED"/>
    <property type="match status" value="1"/>
</dbReference>
<dbReference type="PROSITE" id="PS50022">
    <property type="entry name" value="FA58C_3"/>
    <property type="match status" value="1"/>
</dbReference>
<dbReference type="EMBL" id="OV696704">
    <property type="protein sequence ID" value="CAH1252408.1"/>
    <property type="molecule type" value="Genomic_DNA"/>
</dbReference>
<organism evidence="8 9">
    <name type="scientific">Branchiostoma lanceolatum</name>
    <name type="common">Common lancelet</name>
    <name type="synonym">Amphioxus lanceolatum</name>
    <dbReference type="NCBI Taxonomy" id="7740"/>
    <lineage>
        <taxon>Eukaryota</taxon>
        <taxon>Metazoa</taxon>
        <taxon>Chordata</taxon>
        <taxon>Cephalochordata</taxon>
        <taxon>Leptocardii</taxon>
        <taxon>Amphioxiformes</taxon>
        <taxon>Branchiostomatidae</taxon>
        <taxon>Branchiostoma</taxon>
    </lineage>
</organism>
<keyword evidence="6" id="KW-0732">Signal</keyword>
<dbReference type="CDD" id="cd00057">
    <property type="entry name" value="FA58C"/>
    <property type="match status" value="1"/>
</dbReference>
<dbReference type="Pfam" id="PF19193">
    <property type="entry name" value="Tectonin"/>
    <property type="match status" value="1"/>
</dbReference>
<dbReference type="InterPro" id="IPR008979">
    <property type="entry name" value="Galactose-bd-like_sf"/>
</dbReference>
<keyword evidence="3" id="KW-0106">Calcium</keyword>
<evidence type="ECO:0000313" key="9">
    <source>
        <dbReference type="Proteomes" id="UP000838412"/>
    </source>
</evidence>
<evidence type="ECO:0000256" key="4">
    <source>
        <dbReference type="ARBA" id="ARBA00023157"/>
    </source>
</evidence>
<dbReference type="InterPro" id="IPR000421">
    <property type="entry name" value="FA58C"/>
</dbReference>
<dbReference type="Pfam" id="PF22633">
    <property type="entry name" value="F5_F8_type_C_2"/>
    <property type="match status" value="1"/>
</dbReference>
<dbReference type="AlphaFoldDB" id="A0A8K0EI89"/>
<reference evidence="8" key="1">
    <citation type="submission" date="2022-01" db="EMBL/GenBank/DDBJ databases">
        <authorList>
            <person name="Braso-Vives M."/>
        </authorList>
    </citation>
    <scope>NUCLEOTIDE SEQUENCE</scope>
</reference>
<dbReference type="SMART" id="SM00270">
    <property type="entry name" value="ChtBD1"/>
    <property type="match status" value="3"/>
</dbReference>
<dbReference type="GO" id="GO:0008061">
    <property type="term" value="F:chitin binding"/>
    <property type="evidence" value="ECO:0007669"/>
    <property type="project" value="InterPro"/>
</dbReference>
<proteinExistence type="inferred from homology"/>
<evidence type="ECO:0000256" key="3">
    <source>
        <dbReference type="ARBA" id="ARBA00022837"/>
    </source>
</evidence>
<evidence type="ECO:0000256" key="1">
    <source>
        <dbReference type="ARBA" id="ARBA00022723"/>
    </source>
</evidence>
<evidence type="ECO:0000259" key="7">
    <source>
        <dbReference type="PROSITE" id="PS50022"/>
    </source>
</evidence>
<evidence type="ECO:0000256" key="6">
    <source>
        <dbReference type="SAM" id="SignalP"/>
    </source>
</evidence>
<evidence type="ECO:0000256" key="2">
    <source>
        <dbReference type="ARBA" id="ARBA00022734"/>
    </source>
</evidence>
<dbReference type="PANTHER" id="PTHR23250">
    <property type="entry name" value="DYSFERLIN-RELATED"/>
    <property type="match status" value="1"/>
</dbReference>
<dbReference type="GO" id="GO:0030246">
    <property type="term" value="F:carbohydrate binding"/>
    <property type="evidence" value="ECO:0007669"/>
    <property type="project" value="UniProtKB-KW"/>
</dbReference>
<dbReference type="Pfam" id="PF14295">
    <property type="entry name" value="PAN_4"/>
    <property type="match status" value="5"/>
</dbReference>
<dbReference type="SMART" id="SM00473">
    <property type="entry name" value="PAN_AP"/>
    <property type="match status" value="5"/>
</dbReference>